<dbReference type="OrthoDB" id="1302129at2759"/>
<keyword evidence="4" id="KW-1185">Reference proteome</keyword>
<dbReference type="Gene3D" id="1.10.8.50">
    <property type="match status" value="1"/>
</dbReference>
<feature type="compositionally biased region" description="Low complexity" evidence="2">
    <location>
        <begin position="21"/>
        <end position="41"/>
    </location>
</feature>
<proteinExistence type="predicted"/>
<dbReference type="Gene3D" id="3.30.565.10">
    <property type="entry name" value="Histidine kinase-like ATPase, C-terminal domain"/>
    <property type="match status" value="2"/>
</dbReference>
<dbReference type="PANTHER" id="PTHR48444">
    <property type="entry name" value="DNA TOPOISOMERASE 6 SUBUNIT B"/>
    <property type="match status" value="1"/>
</dbReference>
<dbReference type="AlphaFoldDB" id="A0A811N2K7"/>
<gene>
    <name evidence="3" type="ORF">NCGR_LOCUS13473</name>
</gene>
<name>A0A811N2K7_9POAL</name>
<sequence length="422" mass="47585">MDTSDGEATAAAAETKKKTPKTVAAKGKATGKGKAAAGPKASPKESRLLKQKSPAEFFAENKNIAGFDNPGKSLYTTLWELVENALDSAESISELPDIEITIEEITRTKFNTMIGLEDRQRVDEALYDDFESEKDREKRLAKEARFQETQAKNAALGKKVKEAPSVQGKGQGEAALFKVTCKDNGRGMPHDDIPNMLGRGSMEEIEERESELGLGGQEPWWLRQEETMNSNVAGHPRETSKILHYMRQMAVITPYAQFLFKFLSDAADKNLTIKFARRTDVMPPVPLQTKHHPSVVDLLLIKRLVAETTKQNLLQFLQHEFVNISKPHAERLIDQSPPKRPRYDKEDEELLEKVNSEEVTEMTFRDCLTQHVEQVDYEMALGYAMQSGVSQEPREAIYLNSLEGSYKFVDLQSLVFVFRFVP</sequence>
<comment type="caution">
    <text evidence="3">The sequence shown here is derived from an EMBL/GenBank/DDBJ whole genome shotgun (WGS) entry which is preliminary data.</text>
</comment>
<organism evidence="3 4">
    <name type="scientific">Miscanthus lutarioriparius</name>
    <dbReference type="NCBI Taxonomy" id="422564"/>
    <lineage>
        <taxon>Eukaryota</taxon>
        <taxon>Viridiplantae</taxon>
        <taxon>Streptophyta</taxon>
        <taxon>Embryophyta</taxon>
        <taxon>Tracheophyta</taxon>
        <taxon>Spermatophyta</taxon>
        <taxon>Magnoliopsida</taxon>
        <taxon>Liliopsida</taxon>
        <taxon>Poales</taxon>
        <taxon>Poaceae</taxon>
        <taxon>PACMAD clade</taxon>
        <taxon>Panicoideae</taxon>
        <taxon>Andropogonodae</taxon>
        <taxon>Andropogoneae</taxon>
        <taxon>Saccharinae</taxon>
        <taxon>Miscanthus</taxon>
    </lineage>
</organism>
<evidence type="ECO:0000256" key="2">
    <source>
        <dbReference type="SAM" id="MobiDB-lite"/>
    </source>
</evidence>
<feature type="compositionally biased region" description="Low complexity" evidence="2">
    <location>
        <begin position="1"/>
        <end position="13"/>
    </location>
</feature>
<dbReference type="SUPFAM" id="SSF55874">
    <property type="entry name" value="ATPase domain of HSP90 chaperone/DNA topoisomerase II/histidine kinase"/>
    <property type="match status" value="1"/>
</dbReference>
<dbReference type="Proteomes" id="UP000604825">
    <property type="component" value="Unassembled WGS sequence"/>
</dbReference>
<evidence type="ECO:0000313" key="3">
    <source>
        <dbReference type="EMBL" id="CAD6219873.1"/>
    </source>
</evidence>
<reference evidence="3" key="1">
    <citation type="submission" date="2020-10" db="EMBL/GenBank/DDBJ databases">
        <authorList>
            <person name="Han B."/>
            <person name="Lu T."/>
            <person name="Zhao Q."/>
            <person name="Huang X."/>
            <person name="Zhao Y."/>
        </authorList>
    </citation>
    <scope>NUCLEOTIDE SEQUENCE</scope>
</reference>
<protein>
    <submittedName>
        <fullName evidence="3">Uncharacterized protein</fullName>
    </submittedName>
</protein>
<evidence type="ECO:0000313" key="4">
    <source>
        <dbReference type="Proteomes" id="UP000604825"/>
    </source>
</evidence>
<dbReference type="EMBL" id="CAJGYO010000003">
    <property type="protein sequence ID" value="CAD6219873.1"/>
    <property type="molecule type" value="Genomic_DNA"/>
</dbReference>
<dbReference type="InterPro" id="IPR036890">
    <property type="entry name" value="HATPase_C_sf"/>
</dbReference>
<comment type="subunit">
    <text evidence="1">Homodimer.</text>
</comment>
<feature type="region of interest" description="Disordered" evidence="2">
    <location>
        <begin position="1"/>
        <end position="50"/>
    </location>
</feature>
<accession>A0A811N2K7</accession>
<evidence type="ECO:0000256" key="1">
    <source>
        <dbReference type="ARBA" id="ARBA00011738"/>
    </source>
</evidence>
<dbReference type="PANTHER" id="PTHR48444:SF1">
    <property type="entry name" value="DNA TOPOISOMERASE 6 SUBUNIT B"/>
    <property type="match status" value="1"/>
</dbReference>